<dbReference type="AlphaFoldDB" id="A0A0F6RDP9"/>
<name>A0A0F6RDP9_9GAMM</name>
<dbReference type="PATRIC" id="fig|914150.5.peg.2256"/>
<dbReference type="STRING" id="914150.TQ33_2227"/>
<dbReference type="PIRSF" id="PIRSF020565">
    <property type="entry name" value="3Ho_Ac_ACP_DH_prd"/>
    <property type="match status" value="1"/>
</dbReference>
<evidence type="ECO:0000313" key="1">
    <source>
        <dbReference type="EMBL" id="AKE53151.1"/>
    </source>
</evidence>
<dbReference type="CDD" id="cd01289">
    <property type="entry name" value="FabA_like"/>
    <property type="match status" value="1"/>
</dbReference>
<gene>
    <name evidence="1" type="ORF">TQ33_2227</name>
</gene>
<sequence length="146" mass="16266">MPISELLPHSEPMILITRIADFHQQSLRAEVDISSDSRFFDAEHQGVESFFAIEYMAQAIAALAGVRSRLSNEAVKLGFLLGTRKMQLHSPFLKAGHTYQVNVEELFMDDSGLGAFQCSVSCQDEIIAEAKLSVFETNDENQLLTN</sequence>
<protein>
    <submittedName>
        <fullName evidence="1">Beta-hydroxyacyl-(Acyl-carrier-protein) dehydratase FabA/FabZ</fullName>
    </submittedName>
</protein>
<dbReference type="RefSeq" id="WP_228640180.1">
    <property type="nucleotide sequence ID" value="NZ_CP010975.1"/>
</dbReference>
<dbReference type="Gene3D" id="3.10.129.10">
    <property type="entry name" value="Hotdog Thioesterase"/>
    <property type="match status" value="1"/>
</dbReference>
<dbReference type="Proteomes" id="UP000034071">
    <property type="component" value="Chromosome"/>
</dbReference>
<dbReference type="InterPro" id="IPR029069">
    <property type="entry name" value="HotDog_dom_sf"/>
</dbReference>
<keyword evidence="2" id="KW-1185">Reference proteome</keyword>
<dbReference type="HOGENOM" id="CLU_116661_1_0_6"/>
<dbReference type="Pfam" id="PF22817">
    <property type="entry name" value="ApeP-like"/>
    <property type="match status" value="1"/>
</dbReference>
<organism evidence="1 2">
    <name type="scientific">Kangiella geojedonensis</name>
    <dbReference type="NCBI Taxonomy" id="914150"/>
    <lineage>
        <taxon>Bacteria</taxon>
        <taxon>Pseudomonadati</taxon>
        <taxon>Pseudomonadota</taxon>
        <taxon>Gammaproteobacteria</taxon>
        <taxon>Kangiellales</taxon>
        <taxon>Kangiellaceae</taxon>
        <taxon>Kangiella</taxon>
    </lineage>
</organism>
<dbReference type="KEGG" id="kge:TQ33_2227"/>
<dbReference type="EMBL" id="CP010975">
    <property type="protein sequence ID" value="AKE53151.1"/>
    <property type="molecule type" value="Genomic_DNA"/>
</dbReference>
<dbReference type="SUPFAM" id="SSF54637">
    <property type="entry name" value="Thioesterase/thiol ester dehydrase-isomerase"/>
    <property type="match status" value="1"/>
</dbReference>
<accession>A0A0F6RDP9</accession>
<dbReference type="InterPro" id="IPR016776">
    <property type="entry name" value="ApeP-like_dehydratase"/>
</dbReference>
<evidence type="ECO:0000313" key="2">
    <source>
        <dbReference type="Proteomes" id="UP000034071"/>
    </source>
</evidence>
<reference evidence="1 2" key="1">
    <citation type="submission" date="2015-02" db="EMBL/GenBank/DDBJ databases">
        <title>Complete genome sequence of Kangiella geojedonensis strain YCS-5T.</title>
        <authorList>
            <person name="Kim K.M."/>
        </authorList>
    </citation>
    <scope>NUCLEOTIDE SEQUENCE [LARGE SCALE GENOMIC DNA]</scope>
    <source>
        <strain evidence="1 2">YCS-5</strain>
    </source>
</reference>
<proteinExistence type="predicted"/>